<evidence type="ECO:0000313" key="12">
    <source>
        <dbReference type="Proteomes" id="UP000030765"/>
    </source>
</evidence>
<keyword evidence="4 8" id="KW-0418">Kinase</keyword>
<sequence length="436" mass="49242">MSQLKLPPYQKRKTSTTRPTTLAVAGIGSSSSGGTSQGRKISLGYGIQSPSDCPLLPEGFQPLHCQVAGHAFHKGTDSLGLLKCVDDGSVLKPAAKLLAGAREVKFYEQINGSSGEVSKELLLLREITPQYRGNQKLVVNGELIEFLKLEDLTQGMLEPCIMDIKIGRRSWDPMATEEKRRYEMSKYVESREAYGFCIPGFQFYSLQTGRLQRYGKEYGKKLNEVTVRDAMRKFLNADVGFCRQQLIQFLTDLWNIQKWARTQTSVRLYASSVLLVYDARRLKPVLQHSSKKSPRTPTMSPVSLAATPSRSSSKSTTPTTPTFYTTSINELGDVEPLQHYFKIQRSHSVNHNYEEEIKTMNETYTFMLDNLVGSYEEKVWAIARMIDFAHTFPVQSTEEKPTIDRNYLEGIDNIVKLFEGFLKDCEIQNSILPSVP</sequence>
<proteinExistence type="inferred from homology"/>
<feature type="compositionally biased region" description="Low complexity" evidence="9">
    <location>
        <begin position="307"/>
        <end position="322"/>
    </location>
</feature>
<dbReference type="VEuPathDB" id="VectorBase:ASIC018232"/>
<dbReference type="PANTHER" id="PTHR12400">
    <property type="entry name" value="INOSITOL POLYPHOSPHATE KINASE"/>
    <property type="match status" value="1"/>
</dbReference>
<keyword evidence="5" id="KW-0067">ATP-binding</keyword>
<dbReference type="AlphaFoldDB" id="A0A084WIX5"/>
<evidence type="ECO:0000256" key="3">
    <source>
        <dbReference type="ARBA" id="ARBA00022741"/>
    </source>
</evidence>
<dbReference type="GO" id="GO:0005524">
    <property type="term" value="F:ATP binding"/>
    <property type="evidence" value="ECO:0007669"/>
    <property type="project" value="UniProtKB-KW"/>
</dbReference>
<reference evidence="10 12" key="1">
    <citation type="journal article" date="2014" name="BMC Genomics">
        <title>Genome sequence of Anopheles sinensis provides insight into genetics basis of mosquito competence for malaria parasites.</title>
        <authorList>
            <person name="Zhou D."/>
            <person name="Zhang D."/>
            <person name="Ding G."/>
            <person name="Shi L."/>
            <person name="Hou Q."/>
            <person name="Ye Y."/>
            <person name="Xu Y."/>
            <person name="Zhou H."/>
            <person name="Xiong C."/>
            <person name="Li S."/>
            <person name="Yu J."/>
            <person name="Hong S."/>
            <person name="Yu X."/>
            <person name="Zou P."/>
            <person name="Chen C."/>
            <person name="Chang X."/>
            <person name="Wang W."/>
            <person name="Lv Y."/>
            <person name="Sun Y."/>
            <person name="Ma L."/>
            <person name="Shen B."/>
            <person name="Zhu C."/>
        </authorList>
    </citation>
    <scope>NUCLEOTIDE SEQUENCE [LARGE SCALE GENOMIC DNA]</scope>
</reference>
<dbReference type="OrthoDB" id="5958943at2759"/>
<dbReference type="InterPro" id="IPR005522">
    <property type="entry name" value="IPK"/>
</dbReference>
<dbReference type="GO" id="GO:0005634">
    <property type="term" value="C:nucleus"/>
    <property type="evidence" value="ECO:0007669"/>
    <property type="project" value="TreeGrafter"/>
</dbReference>
<dbReference type="STRING" id="74873.A0A084WIX5"/>
<dbReference type="EMBL" id="KE525347">
    <property type="protein sequence ID" value="KFB50169.1"/>
    <property type="molecule type" value="Genomic_DNA"/>
</dbReference>
<dbReference type="InterPro" id="IPR038286">
    <property type="entry name" value="IPK_sf"/>
</dbReference>
<reference evidence="11" key="2">
    <citation type="submission" date="2020-05" db="UniProtKB">
        <authorList>
            <consortium name="EnsemblMetazoa"/>
        </authorList>
    </citation>
    <scope>IDENTIFICATION</scope>
</reference>
<dbReference type="PANTHER" id="PTHR12400:SF51">
    <property type="entry name" value="INOSITOL POLYPHOSPHATE MULTIKINASE"/>
    <property type="match status" value="1"/>
</dbReference>
<protein>
    <recommendedName>
        <fullName evidence="8">Kinase</fullName>
        <ecNumber evidence="8">2.7.-.-</ecNumber>
    </recommendedName>
</protein>
<dbReference type="Gene3D" id="3.30.470.160">
    <property type="entry name" value="Inositol polyphosphate kinase"/>
    <property type="match status" value="1"/>
</dbReference>
<dbReference type="GO" id="GO:0008440">
    <property type="term" value="F:inositol-1,4,5-trisphosphate 3-kinase activity"/>
    <property type="evidence" value="ECO:0007669"/>
    <property type="project" value="TreeGrafter"/>
</dbReference>
<feature type="region of interest" description="Disordered" evidence="9">
    <location>
        <begin position="1"/>
        <end position="36"/>
    </location>
</feature>
<dbReference type="OMA" id="TGCQEVA"/>
<comment type="catalytic activity">
    <reaction evidence="7">
        <text>1D-myo-inositol 1,3,4,6-tetrakisphosphate + ATP = 1D-myo-inositol 1,3,4,5,6-pentakisphosphate + ADP + H(+)</text>
        <dbReference type="Rhea" id="RHEA:12717"/>
        <dbReference type="ChEBI" id="CHEBI:15378"/>
        <dbReference type="ChEBI" id="CHEBI:30616"/>
        <dbReference type="ChEBI" id="CHEBI:57660"/>
        <dbReference type="ChEBI" id="CHEBI:57733"/>
        <dbReference type="ChEBI" id="CHEBI:456216"/>
        <dbReference type="EC" id="2.7.1.140"/>
    </reaction>
</comment>
<dbReference type="EC" id="2.7.-.-" evidence="8"/>
<name>A0A084WIX5_ANOSI</name>
<dbReference type="Pfam" id="PF03770">
    <property type="entry name" value="IPK"/>
    <property type="match status" value="1"/>
</dbReference>
<evidence type="ECO:0000256" key="7">
    <source>
        <dbReference type="ARBA" id="ARBA00036525"/>
    </source>
</evidence>
<dbReference type="EnsemblMetazoa" id="ASIC018232-RA">
    <property type="protein sequence ID" value="ASIC018232-PA"/>
    <property type="gene ID" value="ASIC018232"/>
</dbReference>
<keyword evidence="3" id="KW-0547">Nucleotide-binding</keyword>
<accession>A0A084WIX5</accession>
<dbReference type="SUPFAM" id="SSF56104">
    <property type="entry name" value="SAICAR synthase-like"/>
    <property type="match status" value="1"/>
</dbReference>
<dbReference type="GO" id="GO:0051765">
    <property type="term" value="F:inositol tetrakisphosphate kinase activity"/>
    <property type="evidence" value="ECO:0007669"/>
    <property type="project" value="TreeGrafter"/>
</dbReference>
<keyword evidence="12" id="KW-1185">Reference proteome</keyword>
<keyword evidence="2 8" id="KW-0808">Transferase</keyword>
<evidence type="ECO:0000313" key="11">
    <source>
        <dbReference type="EnsemblMetazoa" id="ASIC018232-PA"/>
    </source>
</evidence>
<organism evidence="10">
    <name type="scientific">Anopheles sinensis</name>
    <name type="common">Mosquito</name>
    <dbReference type="NCBI Taxonomy" id="74873"/>
    <lineage>
        <taxon>Eukaryota</taxon>
        <taxon>Metazoa</taxon>
        <taxon>Ecdysozoa</taxon>
        <taxon>Arthropoda</taxon>
        <taxon>Hexapoda</taxon>
        <taxon>Insecta</taxon>
        <taxon>Pterygota</taxon>
        <taxon>Neoptera</taxon>
        <taxon>Endopterygota</taxon>
        <taxon>Diptera</taxon>
        <taxon>Nematocera</taxon>
        <taxon>Culicoidea</taxon>
        <taxon>Culicidae</taxon>
        <taxon>Anophelinae</taxon>
        <taxon>Anopheles</taxon>
    </lineage>
</organism>
<feature type="region of interest" description="Disordered" evidence="9">
    <location>
        <begin position="287"/>
        <end position="322"/>
    </location>
</feature>
<dbReference type="Proteomes" id="UP000030765">
    <property type="component" value="Unassembled WGS sequence"/>
</dbReference>
<comment type="catalytic activity">
    <reaction evidence="6">
        <text>1D-myo-inositol 1,4,5-trisphosphate + 2 ATP = 1D-myo-inositol 1,3,4,5,6-pentakisphosphate + 2 ADP + 2 H(+)</text>
        <dbReference type="Rhea" id="RHEA:32359"/>
        <dbReference type="ChEBI" id="CHEBI:15378"/>
        <dbReference type="ChEBI" id="CHEBI:30616"/>
        <dbReference type="ChEBI" id="CHEBI:57733"/>
        <dbReference type="ChEBI" id="CHEBI:203600"/>
        <dbReference type="ChEBI" id="CHEBI:456216"/>
        <dbReference type="EC" id="2.7.1.151"/>
    </reaction>
</comment>
<dbReference type="GO" id="GO:0032958">
    <property type="term" value="P:inositol phosphate biosynthetic process"/>
    <property type="evidence" value="ECO:0007669"/>
    <property type="project" value="InterPro"/>
</dbReference>
<evidence type="ECO:0000256" key="9">
    <source>
        <dbReference type="SAM" id="MobiDB-lite"/>
    </source>
</evidence>
<evidence type="ECO:0000256" key="6">
    <source>
        <dbReference type="ARBA" id="ARBA00036164"/>
    </source>
</evidence>
<gene>
    <name evidence="10" type="ORF">ZHAS_00018232</name>
</gene>
<evidence type="ECO:0000256" key="4">
    <source>
        <dbReference type="ARBA" id="ARBA00022777"/>
    </source>
</evidence>
<comment type="similarity">
    <text evidence="1 8">Belongs to the inositol phosphokinase (IPK) family.</text>
</comment>
<evidence type="ECO:0000256" key="2">
    <source>
        <dbReference type="ARBA" id="ARBA00022679"/>
    </source>
</evidence>
<feature type="compositionally biased region" description="Low complexity" evidence="9">
    <location>
        <begin position="26"/>
        <end position="36"/>
    </location>
</feature>
<evidence type="ECO:0000256" key="1">
    <source>
        <dbReference type="ARBA" id="ARBA00007374"/>
    </source>
</evidence>
<evidence type="ECO:0000256" key="8">
    <source>
        <dbReference type="RuleBase" id="RU363090"/>
    </source>
</evidence>
<evidence type="ECO:0000256" key="5">
    <source>
        <dbReference type="ARBA" id="ARBA00022840"/>
    </source>
</evidence>
<evidence type="ECO:0000313" key="10">
    <source>
        <dbReference type="EMBL" id="KFB50169.1"/>
    </source>
</evidence>
<dbReference type="EMBL" id="ATLV01023952">
    <property type="status" value="NOT_ANNOTATED_CDS"/>
    <property type="molecule type" value="Genomic_DNA"/>
</dbReference>
<dbReference type="GO" id="GO:0005737">
    <property type="term" value="C:cytoplasm"/>
    <property type="evidence" value="ECO:0007669"/>
    <property type="project" value="TreeGrafter"/>
</dbReference>